<reference evidence="2" key="1">
    <citation type="submission" date="2020-05" db="EMBL/GenBank/DDBJ databases">
        <title>Sulfur intermediates as new biogeochemical hubs in an aquatic model microbial ecosystem.</title>
        <authorList>
            <person name="Vigneron A."/>
        </authorList>
    </citation>
    <scope>NUCLEOTIDE SEQUENCE</scope>
    <source>
        <strain evidence="2">Bin.250</strain>
    </source>
</reference>
<protein>
    <submittedName>
        <fullName evidence="2">SPOR domain-containing protein</fullName>
    </submittedName>
</protein>
<sequence>MSKVVGWWRNALVLSLLLVSAGVQALDNYWVVGSFAREGNASREAERLGRVTGLDVSYKVFQSTGAIYYRVVTRASLSPDALLALRRELAKTGVTDLWLTSLGAEVQSPIATVAESRSQAVVTEAGNAPLSTADVDRGGRYYLVVESTTDVDAAVALELKLNKSFGGVSSMTVLAEGDVQHRVVIGPATLVALDPVAARLQETGYTGTWLMPYDSSSMAPSTTEPLLLEGASQRVVDGDSIPGSPNDGPALNNSATATVDACGRPYNLARLTRDCQSSL</sequence>
<feature type="signal peptide" evidence="1">
    <location>
        <begin position="1"/>
        <end position="25"/>
    </location>
</feature>
<dbReference type="EMBL" id="JABMOJ010000192">
    <property type="protein sequence ID" value="NQV64748.1"/>
    <property type="molecule type" value="Genomic_DNA"/>
</dbReference>
<organism evidence="2 3">
    <name type="scientific">SAR86 cluster bacterium</name>
    <dbReference type="NCBI Taxonomy" id="2030880"/>
    <lineage>
        <taxon>Bacteria</taxon>
        <taxon>Pseudomonadati</taxon>
        <taxon>Pseudomonadota</taxon>
        <taxon>Gammaproteobacteria</taxon>
        <taxon>SAR86 cluster</taxon>
    </lineage>
</organism>
<dbReference type="AlphaFoldDB" id="A0A972VW02"/>
<dbReference type="Proteomes" id="UP000754644">
    <property type="component" value="Unassembled WGS sequence"/>
</dbReference>
<dbReference type="InterPro" id="IPR036680">
    <property type="entry name" value="SPOR-like_sf"/>
</dbReference>
<accession>A0A972VW02</accession>
<evidence type="ECO:0000313" key="2">
    <source>
        <dbReference type="EMBL" id="NQV64748.1"/>
    </source>
</evidence>
<proteinExistence type="predicted"/>
<dbReference type="SUPFAM" id="SSF110997">
    <property type="entry name" value="Sporulation related repeat"/>
    <property type="match status" value="2"/>
</dbReference>
<keyword evidence="1" id="KW-0732">Signal</keyword>
<evidence type="ECO:0000256" key="1">
    <source>
        <dbReference type="SAM" id="SignalP"/>
    </source>
</evidence>
<evidence type="ECO:0000313" key="3">
    <source>
        <dbReference type="Proteomes" id="UP000754644"/>
    </source>
</evidence>
<feature type="chain" id="PRO_5037179320" evidence="1">
    <location>
        <begin position="26"/>
        <end position="279"/>
    </location>
</feature>
<gene>
    <name evidence="2" type="ORF">HQ497_05220</name>
</gene>
<name>A0A972VW02_9GAMM</name>
<comment type="caution">
    <text evidence="2">The sequence shown here is derived from an EMBL/GenBank/DDBJ whole genome shotgun (WGS) entry which is preliminary data.</text>
</comment>
<dbReference type="GO" id="GO:0042834">
    <property type="term" value="F:peptidoglycan binding"/>
    <property type="evidence" value="ECO:0007669"/>
    <property type="project" value="InterPro"/>
</dbReference>